<name>A0A1I4CXD7_9HYPH</name>
<evidence type="ECO:0000313" key="1">
    <source>
        <dbReference type="EMBL" id="SFK84656.1"/>
    </source>
</evidence>
<reference evidence="1 2" key="1">
    <citation type="submission" date="2016-10" db="EMBL/GenBank/DDBJ databases">
        <authorList>
            <person name="Varghese N."/>
            <person name="Submissions S."/>
        </authorList>
    </citation>
    <scope>NUCLEOTIDE SEQUENCE [LARGE SCALE GENOMIC DNA]</scope>
    <source>
        <strain evidence="1 2">DSM 16392</strain>
    </source>
</reference>
<dbReference type="EMBL" id="FOSK01000010">
    <property type="protein sequence ID" value="SFK84656.1"/>
    <property type="molecule type" value="Genomic_DNA"/>
</dbReference>
<dbReference type="Proteomes" id="UP000199598">
    <property type="component" value="Unassembled WGS sequence"/>
</dbReference>
<accession>A0A1I4CXD7</accession>
<organism evidence="1 2">
    <name type="scientific">Pseudovibrio ascidiaceicola</name>
    <dbReference type="NCBI Taxonomy" id="285279"/>
    <lineage>
        <taxon>Bacteria</taxon>
        <taxon>Pseudomonadati</taxon>
        <taxon>Pseudomonadota</taxon>
        <taxon>Alphaproteobacteria</taxon>
        <taxon>Hyphomicrobiales</taxon>
        <taxon>Stappiaceae</taxon>
        <taxon>Pseudovibrio</taxon>
    </lineage>
</organism>
<proteinExistence type="predicted"/>
<evidence type="ECO:0000313" key="2">
    <source>
        <dbReference type="Proteomes" id="UP000199598"/>
    </source>
</evidence>
<keyword evidence="2" id="KW-1185">Reference proteome</keyword>
<gene>
    <name evidence="1" type="ORF">SAMN04488518_11036</name>
</gene>
<protein>
    <submittedName>
        <fullName evidence="1">Uncharacterized protein</fullName>
    </submittedName>
</protein>
<comment type="caution">
    <text evidence="1">The sequence shown here is derived from an EMBL/GenBank/DDBJ whole genome shotgun (WGS) entry which is preliminary data.</text>
</comment>
<dbReference type="Gene3D" id="3.90.79.10">
    <property type="entry name" value="Nucleoside Triphosphate Pyrophosphohydrolase"/>
    <property type="match status" value="1"/>
</dbReference>
<sequence>MANQQIFHLSPHRFKRPLVMENIYEHEGQTGHEILFIANVTFPPEAFTTQEAITFQEDSGTEITARWFDPEELTPNGVDLFPAGLKQHLKTLR</sequence>